<keyword evidence="5" id="KW-0975">Bacterial flagellum</keyword>
<comment type="caution">
    <text evidence="7">The sequence shown here is derived from an EMBL/GenBank/DDBJ whole genome shotgun (WGS) entry which is preliminary data.</text>
</comment>
<dbReference type="RefSeq" id="WP_248951469.1">
    <property type="nucleotide sequence ID" value="NZ_JAKILB010000015.1"/>
</dbReference>
<dbReference type="Gene3D" id="1.20.1330.10">
    <property type="entry name" value="f41 fragment of flagellin, N-terminal domain"/>
    <property type="match status" value="1"/>
</dbReference>
<dbReference type="GO" id="GO:0009424">
    <property type="term" value="C:bacterial-type flagellum hook"/>
    <property type="evidence" value="ECO:0007669"/>
    <property type="project" value="InterPro"/>
</dbReference>
<evidence type="ECO:0000256" key="4">
    <source>
        <dbReference type="ARBA" id="ARBA00022525"/>
    </source>
</evidence>
<dbReference type="EMBL" id="JAKILB010000015">
    <property type="protein sequence ID" value="MCL1140452.1"/>
    <property type="molecule type" value="Genomic_DNA"/>
</dbReference>
<evidence type="ECO:0000256" key="3">
    <source>
        <dbReference type="ARBA" id="ARBA00005709"/>
    </source>
</evidence>
<dbReference type="NCBIfam" id="TIGR02550">
    <property type="entry name" value="flagell_flgL"/>
    <property type="match status" value="1"/>
</dbReference>
<protein>
    <submittedName>
        <fullName evidence="7">Flagellar hook-associated protein FlgL</fullName>
    </submittedName>
</protein>
<dbReference type="PANTHER" id="PTHR42792:SF1">
    <property type="entry name" value="FLAGELLAR HOOK-ASSOCIATED PROTEIN 3"/>
    <property type="match status" value="1"/>
</dbReference>
<sequence length="305" mass="33241">MRVSMMNLYSNNLHSLQKSTFDISKLNEMMSTGKSILRPSDDPIGSVKVIGSQRDMAATNQYLDNTESLSTSFSRAETYMSSMVELQGRMREISVSANNGSLSPEDRAAYAAEMNELLETFVDTVNAKDEAGNYLFSGNKTDTAPIGQDANGNYVYQGDTSTREVQTSTSSWMTANSTAADFLFSNGSADILNQTKDFIAVLEDPTLAPGDNAFDQVAIDMQTSLDDSLNSISSAITDIGGKQNTLSLVQASHEERVLFNKEVIGETEGLDYAQATAEFNVKLTALKVTQQTFVQVSQLSLFNHI</sequence>
<comment type="subcellular location">
    <subcellularLocation>
        <location evidence="1">Bacterial flagellum</location>
    </subcellularLocation>
    <subcellularLocation>
        <location evidence="2">Secreted</location>
    </subcellularLocation>
</comment>
<dbReference type="Pfam" id="PF00669">
    <property type="entry name" value="Flagellin_N"/>
    <property type="match status" value="1"/>
</dbReference>
<feature type="domain" description="Flagellin N-terminal" evidence="6">
    <location>
        <begin position="4"/>
        <end position="141"/>
    </location>
</feature>
<dbReference type="PANTHER" id="PTHR42792">
    <property type="entry name" value="FLAGELLIN"/>
    <property type="match status" value="1"/>
</dbReference>
<evidence type="ECO:0000256" key="5">
    <source>
        <dbReference type="ARBA" id="ARBA00023143"/>
    </source>
</evidence>
<keyword evidence="8" id="KW-1185">Reference proteome</keyword>
<gene>
    <name evidence="7" type="primary">flgL</name>
    <name evidence="7" type="ORF">L2740_18115</name>
</gene>
<accession>A0A9X1ZIF7</accession>
<evidence type="ECO:0000259" key="6">
    <source>
        <dbReference type="Pfam" id="PF00669"/>
    </source>
</evidence>
<dbReference type="AlphaFoldDB" id="A0A9X1ZIF7"/>
<dbReference type="SUPFAM" id="SSF64518">
    <property type="entry name" value="Phase 1 flagellin"/>
    <property type="match status" value="1"/>
</dbReference>
<dbReference type="InterPro" id="IPR013384">
    <property type="entry name" value="Flagell_FlgL"/>
</dbReference>
<comment type="similarity">
    <text evidence="3">Belongs to the bacterial flagellin family.</text>
</comment>
<evidence type="ECO:0000256" key="1">
    <source>
        <dbReference type="ARBA" id="ARBA00004365"/>
    </source>
</evidence>
<proteinExistence type="inferred from homology"/>
<organism evidence="7 8">
    <name type="scientific">Shewanella pneumatophori</name>
    <dbReference type="NCBI Taxonomy" id="314092"/>
    <lineage>
        <taxon>Bacteria</taxon>
        <taxon>Pseudomonadati</taxon>
        <taxon>Pseudomonadota</taxon>
        <taxon>Gammaproteobacteria</taxon>
        <taxon>Alteromonadales</taxon>
        <taxon>Shewanellaceae</taxon>
        <taxon>Shewanella</taxon>
    </lineage>
</organism>
<dbReference type="GO" id="GO:0005198">
    <property type="term" value="F:structural molecule activity"/>
    <property type="evidence" value="ECO:0007669"/>
    <property type="project" value="InterPro"/>
</dbReference>
<keyword evidence="7" id="KW-0969">Cilium</keyword>
<evidence type="ECO:0000256" key="2">
    <source>
        <dbReference type="ARBA" id="ARBA00004613"/>
    </source>
</evidence>
<dbReference type="GO" id="GO:0005576">
    <property type="term" value="C:extracellular region"/>
    <property type="evidence" value="ECO:0007669"/>
    <property type="project" value="UniProtKB-SubCell"/>
</dbReference>
<name>A0A9X1ZIF7_9GAMM</name>
<reference evidence="7" key="1">
    <citation type="submission" date="2022-01" db="EMBL/GenBank/DDBJ databases">
        <title>Whole genome-based taxonomy of the Shewanellaceae.</title>
        <authorList>
            <person name="Martin-Rodriguez A.J."/>
        </authorList>
    </citation>
    <scope>NUCLEOTIDE SEQUENCE</scope>
    <source>
        <strain evidence="7">KCTC 23973</strain>
    </source>
</reference>
<dbReference type="InterPro" id="IPR001492">
    <property type="entry name" value="Flagellin"/>
</dbReference>
<dbReference type="InterPro" id="IPR001029">
    <property type="entry name" value="Flagellin_N"/>
</dbReference>
<dbReference type="GO" id="GO:0071973">
    <property type="term" value="P:bacterial-type flagellum-dependent cell motility"/>
    <property type="evidence" value="ECO:0007669"/>
    <property type="project" value="InterPro"/>
</dbReference>
<evidence type="ECO:0000313" key="8">
    <source>
        <dbReference type="Proteomes" id="UP001139293"/>
    </source>
</evidence>
<keyword evidence="7" id="KW-0282">Flagellum</keyword>
<evidence type="ECO:0000313" key="7">
    <source>
        <dbReference type="EMBL" id="MCL1140452.1"/>
    </source>
</evidence>
<dbReference type="Proteomes" id="UP001139293">
    <property type="component" value="Unassembled WGS sequence"/>
</dbReference>
<keyword evidence="7" id="KW-0966">Cell projection</keyword>
<keyword evidence="4" id="KW-0964">Secreted</keyword>